<accession>A0A3M7R4Z3</accession>
<gene>
    <name evidence="2" type="ORF">BpHYR1_034266</name>
</gene>
<evidence type="ECO:0000313" key="3">
    <source>
        <dbReference type="Proteomes" id="UP000276133"/>
    </source>
</evidence>
<dbReference type="EMBL" id="REGN01004241">
    <property type="protein sequence ID" value="RNA18444.1"/>
    <property type="molecule type" value="Genomic_DNA"/>
</dbReference>
<keyword evidence="1" id="KW-0812">Transmembrane</keyword>
<name>A0A3M7R4Z3_BRAPC</name>
<keyword evidence="1" id="KW-0472">Membrane</keyword>
<protein>
    <submittedName>
        <fullName evidence="2">Uncharacterized protein</fullName>
    </submittedName>
</protein>
<keyword evidence="1" id="KW-1133">Transmembrane helix</keyword>
<sequence length="215" mass="25682">MRLNRIEIPAIYKALRTDAVNEYNGISYIYSLFKIIHTFKLKISFRKIWVRNLKPFIQTKKNSKNNPSKRHPNISNYFLSIYLSSNFHNLIKRENFCLICTEFYRTNVDGYYTYFLLSIFNQHCYTLILSIICLTGLRIFLSFLILFVLLKIIRTKTEKWLMEFNEEKCAVINYRPKIYLLDLPNSKSLRLRKLEKSPTLSYKISAKFLSIISQN</sequence>
<evidence type="ECO:0000313" key="2">
    <source>
        <dbReference type="EMBL" id="RNA18444.1"/>
    </source>
</evidence>
<dbReference type="AlphaFoldDB" id="A0A3M7R4Z3"/>
<reference evidence="2 3" key="1">
    <citation type="journal article" date="2018" name="Sci. Rep.">
        <title>Genomic signatures of local adaptation to the degree of environmental predictability in rotifers.</title>
        <authorList>
            <person name="Franch-Gras L."/>
            <person name="Hahn C."/>
            <person name="Garcia-Roger E.M."/>
            <person name="Carmona M.J."/>
            <person name="Serra M."/>
            <person name="Gomez A."/>
        </authorList>
    </citation>
    <scope>NUCLEOTIDE SEQUENCE [LARGE SCALE GENOMIC DNA]</scope>
    <source>
        <strain evidence="2">HYR1</strain>
    </source>
</reference>
<dbReference type="Proteomes" id="UP000276133">
    <property type="component" value="Unassembled WGS sequence"/>
</dbReference>
<comment type="caution">
    <text evidence="2">The sequence shown here is derived from an EMBL/GenBank/DDBJ whole genome shotgun (WGS) entry which is preliminary data.</text>
</comment>
<proteinExistence type="predicted"/>
<feature type="transmembrane region" description="Helical" evidence="1">
    <location>
        <begin position="125"/>
        <end position="150"/>
    </location>
</feature>
<keyword evidence="3" id="KW-1185">Reference proteome</keyword>
<organism evidence="2 3">
    <name type="scientific">Brachionus plicatilis</name>
    <name type="common">Marine rotifer</name>
    <name type="synonym">Brachionus muelleri</name>
    <dbReference type="NCBI Taxonomy" id="10195"/>
    <lineage>
        <taxon>Eukaryota</taxon>
        <taxon>Metazoa</taxon>
        <taxon>Spiralia</taxon>
        <taxon>Gnathifera</taxon>
        <taxon>Rotifera</taxon>
        <taxon>Eurotatoria</taxon>
        <taxon>Monogononta</taxon>
        <taxon>Pseudotrocha</taxon>
        <taxon>Ploima</taxon>
        <taxon>Brachionidae</taxon>
        <taxon>Brachionus</taxon>
    </lineage>
</organism>
<evidence type="ECO:0000256" key="1">
    <source>
        <dbReference type="SAM" id="Phobius"/>
    </source>
</evidence>